<dbReference type="RefSeq" id="WP_013456707.1">
    <property type="nucleotide sequence ID" value="NC_014761.1"/>
</dbReference>
<evidence type="ECO:0000313" key="3">
    <source>
        <dbReference type="Proteomes" id="UP000008722"/>
    </source>
</evidence>
<dbReference type="KEGG" id="opr:Ocepr_0073"/>
<keyword evidence="1" id="KW-0472">Membrane</keyword>
<sequence precursor="true">MPKRCSLFATFALLLFVLLAVLAALATGRTDALLAYLGSGVRPLALAALAWIAAVLGCRLGRASRRT</sequence>
<keyword evidence="1" id="KW-1133">Transmembrane helix</keyword>
<dbReference type="STRING" id="670487.Ocepr_0073"/>
<dbReference type="AlphaFoldDB" id="E4U6B7"/>
<gene>
    <name evidence="2" type="ordered locus">Ocepr_0073</name>
</gene>
<accession>E4U6B7</accession>
<reference evidence="2 3" key="2">
    <citation type="journal article" date="2011" name="Stand. Genomic Sci.">
        <title>Complete genome sequence of Oceanithermus profundus type strain (506).</title>
        <authorList>
            <person name="Pati A."/>
            <person name="Zhang X."/>
            <person name="Lapidus A."/>
            <person name="Nolan M."/>
            <person name="Lucas S."/>
            <person name="Del Rio T.G."/>
            <person name="Tice H."/>
            <person name="Cheng J.F."/>
            <person name="Tapia R."/>
            <person name="Han C."/>
            <person name="Goodwin L."/>
            <person name="Pitluck S."/>
            <person name="Liolios K."/>
            <person name="Pagani I."/>
            <person name="Ivanova N."/>
            <person name="Mavromatis K."/>
            <person name="Chen A."/>
            <person name="Palaniappan K."/>
            <person name="Hauser L."/>
            <person name="Jeffries C.D."/>
            <person name="Brambilla E.M."/>
            <person name="Rohl A."/>
            <person name="Mwirichia R."/>
            <person name="Rohde M."/>
            <person name="Tindall B.J."/>
            <person name="Sikorski J."/>
            <person name="Wirth R."/>
            <person name="Goker M."/>
            <person name="Woyke T."/>
            <person name="Detter J.C."/>
            <person name="Bristow J."/>
            <person name="Eisen J.A."/>
            <person name="Markowitz V."/>
            <person name="Hugenholtz P."/>
            <person name="Kyrpides N.C."/>
            <person name="Klenk H.P."/>
            <person name="Land M."/>
        </authorList>
    </citation>
    <scope>NUCLEOTIDE SEQUENCE [LARGE SCALE GENOMIC DNA]</scope>
    <source>
        <strain evidence="3">DSM 14977 / NBRC 100410 / VKM B-2274 / 506</strain>
    </source>
</reference>
<reference evidence="3" key="1">
    <citation type="submission" date="2010-11" db="EMBL/GenBank/DDBJ databases">
        <title>The complete sequence of chromosome of Oceanithermus profundus DSM 14977.</title>
        <authorList>
            <consortium name="US DOE Joint Genome Institute (JGI-PGF)"/>
            <person name="Lucas S."/>
            <person name="Copeland A."/>
            <person name="Lapidus A."/>
            <person name="Bruce D."/>
            <person name="Goodwin L."/>
            <person name="Pitluck S."/>
            <person name="Kyrpides N."/>
            <person name="Mavromatis K."/>
            <person name="Pagani I."/>
            <person name="Ivanova N."/>
            <person name="Zhang X."/>
            <person name="Brettin T."/>
            <person name="Detter J.C."/>
            <person name="Tapia R."/>
            <person name="Han C."/>
            <person name="Land M."/>
            <person name="Hauser L."/>
            <person name="Markowitz V."/>
            <person name="Cheng J.-F."/>
            <person name="Hugenholtz P."/>
            <person name="Woyke T."/>
            <person name="Wu D."/>
            <person name="Tindall B."/>
            <person name="Faehnrich R."/>
            <person name="Brambilla E."/>
            <person name="Klenk H.-P."/>
            <person name="Eisen J.A."/>
        </authorList>
    </citation>
    <scope>NUCLEOTIDE SEQUENCE [LARGE SCALE GENOMIC DNA]</scope>
    <source>
        <strain evidence="3">DSM 14977 / NBRC 100410 / VKM B-2274 / 506</strain>
    </source>
</reference>
<feature type="transmembrane region" description="Helical" evidence="1">
    <location>
        <begin position="44"/>
        <end position="61"/>
    </location>
</feature>
<keyword evidence="1" id="KW-0812">Transmembrane</keyword>
<dbReference type="EMBL" id="CP002361">
    <property type="protein sequence ID" value="ADR35537.1"/>
    <property type="molecule type" value="Genomic_DNA"/>
</dbReference>
<name>E4U6B7_OCEP5</name>
<organism evidence="2 3">
    <name type="scientific">Oceanithermus profundus (strain DSM 14977 / NBRC 100410 / VKM B-2274 / 506)</name>
    <dbReference type="NCBI Taxonomy" id="670487"/>
    <lineage>
        <taxon>Bacteria</taxon>
        <taxon>Thermotogati</taxon>
        <taxon>Deinococcota</taxon>
        <taxon>Deinococci</taxon>
        <taxon>Thermales</taxon>
        <taxon>Thermaceae</taxon>
        <taxon>Oceanithermus</taxon>
    </lineage>
</organism>
<proteinExistence type="predicted"/>
<evidence type="ECO:0000256" key="1">
    <source>
        <dbReference type="SAM" id="Phobius"/>
    </source>
</evidence>
<evidence type="ECO:0000313" key="2">
    <source>
        <dbReference type="EMBL" id="ADR35537.1"/>
    </source>
</evidence>
<keyword evidence="3" id="KW-1185">Reference proteome</keyword>
<dbReference type="Proteomes" id="UP000008722">
    <property type="component" value="Chromosome"/>
</dbReference>
<protein>
    <submittedName>
        <fullName evidence="2">Membrane-bound proton-translocating pyrophosphatase</fullName>
    </submittedName>
</protein>
<dbReference type="HOGENOM" id="CLU_2808189_0_0_0"/>